<feature type="transmembrane region" description="Helical" evidence="1">
    <location>
        <begin position="184"/>
        <end position="204"/>
    </location>
</feature>
<sequence>MRYSWAWITGFAILSLTANIVFLIGCISPATKDICLYRVNVTLLADGLHNLALVDSGNETDLLVPPELPTYWYWGMAGICDVFEKTGETRCRRAFPPTQNLLGILEGSLTDRLGDDEGQRVGNILSSWNATLHKISPDRLVAKEAKFAAQSKASAALAILAIILDAATPLLASFLLSDQSRRRAYIAPLLSALIAMAAGTLATLTMRDGVHGIVDTPEHGGPAIIIVFVGAALRLLSCVGACGGSRNKLRMTRNEKIGFRGEQHV</sequence>
<keyword evidence="1" id="KW-1133">Transmembrane helix</keyword>
<protein>
    <submittedName>
        <fullName evidence="2">Uncharacterized protein</fullName>
    </submittedName>
</protein>
<gene>
    <name evidence="2" type="ORF">B0H64DRAFT_43686</name>
</gene>
<name>A0AAE0LNA2_9PEZI</name>
<dbReference type="GeneID" id="87843157"/>
<dbReference type="Proteomes" id="UP001278766">
    <property type="component" value="Unassembled WGS sequence"/>
</dbReference>
<reference evidence="2" key="2">
    <citation type="submission" date="2023-06" db="EMBL/GenBank/DDBJ databases">
        <authorList>
            <consortium name="Lawrence Berkeley National Laboratory"/>
            <person name="Haridas S."/>
            <person name="Hensen N."/>
            <person name="Bonometti L."/>
            <person name="Westerberg I."/>
            <person name="Brannstrom I.O."/>
            <person name="Guillou S."/>
            <person name="Cros-Aarteil S."/>
            <person name="Calhoun S."/>
            <person name="Kuo A."/>
            <person name="Mondo S."/>
            <person name="Pangilinan J."/>
            <person name="Riley R."/>
            <person name="Labutti K."/>
            <person name="Andreopoulos B."/>
            <person name="Lipzen A."/>
            <person name="Chen C."/>
            <person name="Yanf M."/>
            <person name="Daum C."/>
            <person name="Ng V."/>
            <person name="Clum A."/>
            <person name="Steindorff A."/>
            <person name="Ohm R."/>
            <person name="Martin F."/>
            <person name="Silar P."/>
            <person name="Natvig D."/>
            <person name="Lalanne C."/>
            <person name="Gautier V."/>
            <person name="Ament-Velasquez S.L."/>
            <person name="Kruys A."/>
            <person name="Hutchinson M.I."/>
            <person name="Powell A.J."/>
            <person name="Barry K."/>
            <person name="Miller A.N."/>
            <person name="Grigoriev I.V."/>
            <person name="Debuchy R."/>
            <person name="Gladieux P."/>
            <person name="Thoren M.H."/>
            <person name="Johannesson H."/>
        </authorList>
    </citation>
    <scope>NUCLEOTIDE SEQUENCE</scope>
    <source>
        <strain evidence="2">CBS 168.71</strain>
    </source>
</reference>
<evidence type="ECO:0000313" key="2">
    <source>
        <dbReference type="EMBL" id="KAK3291170.1"/>
    </source>
</evidence>
<keyword evidence="1" id="KW-0472">Membrane</keyword>
<feature type="transmembrane region" description="Helical" evidence="1">
    <location>
        <begin position="155"/>
        <end position="177"/>
    </location>
</feature>
<feature type="transmembrane region" description="Helical" evidence="1">
    <location>
        <begin position="224"/>
        <end position="243"/>
    </location>
</feature>
<reference evidence="2" key="1">
    <citation type="journal article" date="2023" name="Mol. Phylogenet. Evol.">
        <title>Genome-scale phylogeny and comparative genomics of the fungal order Sordariales.</title>
        <authorList>
            <person name="Hensen N."/>
            <person name="Bonometti L."/>
            <person name="Westerberg I."/>
            <person name="Brannstrom I.O."/>
            <person name="Guillou S."/>
            <person name="Cros-Aarteil S."/>
            <person name="Calhoun S."/>
            <person name="Haridas S."/>
            <person name="Kuo A."/>
            <person name="Mondo S."/>
            <person name="Pangilinan J."/>
            <person name="Riley R."/>
            <person name="LaButti K."/>
            <person name="Andreopoulos B."/>
            <person name="Lipzen A."/>
            <person name="Chen C."/>
            <person name="Yan M."/>
            <person name="Daum C."/>
            <person name="Ng V."/>
            <person name="Clum A."/>
            <person name="Steindorff A."/>
            <person name="Ohm R.A."/>
            <person name="Martin F."/>
            <person name="Silar P."/>
            <person name="Natvig D.O."/>
            <person name="Lalanne C."/>
            <person name="Gautier V."/>
            <person name="Ament-Velasquez S.L."/>
            <person name="Kruys A."/>
            <person name="Hutchinson M.I."/>
            <person name="Powell A.J."/>
            <person name="Barry K."/>
            <person name="Miller A.N."/>
            <person name="Grigoriev I.V."/>
            <person name="Debuchy R."/>
            <person name="Gladieux P."/>
            <person name="Hiltunen Thoren M."/>
            <person name="Johannesson H."/>
        </authorList>
    </citation>
    <scope>NUCLEOTIDE SEQUENCE</scope>
    <source>
        <strain evidence="2">CBS 168.71</strain>
    </source>
</reference>
<proteinExistence type="predicted"/>
<dbReference type="AlphaFoldDB" id="A0AAE0LNA2"/>
<keyword evidence="3" id="KW-1185">Reference proteome</keyword>
<dbReference type="EMBL" id="JAUEPN010000010">
    <property type="protein sequence ID" value="KAK3291170.1"/>
    <property type="molecule type" value="Genomic_DNA"/>
</dbReference>
<organism evidence="2 3">
    <name type="scientific">Chaetomium fimeti</name>
    <dbReference type="NCBI Taxonomy" id="1854472"/>
    <lineage>
        <taxon>Eukaryota</taxon>
        <taxon>Fungi</taxon>
        <taxon>Dikarya</taxon>
        <taxon>Ascomycota</taxon>
        <taxon>Pezizomycotina</taxon>
        <taxon>Sordariomycetes</taxon>
        <taxon>Sordariomycetidae</taxon>
        <taxon>Sordariales</taxon>
        <taxon>Chaetomiaceae</taxon>
        <taxon>Chaetomium</taxon>
    </lineage>
</organism>
<dbReference type="RefSeq" id="XP_062654684.1">
    <property type="nucleotide sequence ID" value="XM_062806209.1"/>
</dbReference>
<accession>A0AAE0LNA2</accession>
<evidence type="ECO:0000256" key="1">
    <source>
        <dbReference type="SAM" id="Phobius"/>
    </source>
</evidence>
<evidence type="ECO:0000313" key="3">
    <source>
        <dbReference type="Proteomes" id="UP001278766"/>
    </source>
</evidence>
<dbReference type="PROSITE" id="PS51257">
    <property type="entry name" value="PROKAR_LIPOPROTEIN"/>
    <property type="match status" value="1"/>
</dbReference>
<comment type="caution">
    <text evidence="2">The sequence shown here is derived from an EMBL/GenBank/DDBJ whole genome shotgun (WGS) entry which is preliminary data.</text>
</comment>
<keyword evidence="1" id="KW-0812">Transmembrane</keyword>